<feature type="compositionally biased region" description="Low complexity" evidence="1">
    <location>
        <begin position="14"/>
        <end position="33"/>
    </location>
</feature>
<dbReference type="EMBL" id="MCGE01000028">
    <property type="protein sequence ID" value="ORZ09272.1"/>
    <property type="molecule type" value="Genomic_DNA"/>
</dbReference>
<dbReference type="InterPro" id="IPR013083">
    <property type="entry name" value="Znf_RING/FYVE/PHD"/>
</dbReference>
<evidence type="ECO:0000256" key="1">
    <source>
        <dbReference type="SAM" id="MobiDB-lite"/>
    </source>
</evidence>
<dbReference type="InterPro" id="IPR011011">
    <property type="entry name" value="Znf_FYVE_PHD"/>
</dbReference>
<dbReference type="OrthoDB" id="660555at2759"/>
<dbReference type="SUPFAM" id="SSF57903">
    <property type="entry name" value="FYVE/PHD zinc finger"/>
    <property type="match status" value="1"/>
</dbReference>
<evidence type="ECO:0000313" key="3">
    <source>
        <dbReference type="Proteomes" id="UP000193560"/>
    </source>
</evidence>
<evidence type="ECO:0000313" key="2">
    <source>
        <dbReference type="EMBL" id="ORZ09272.1"/>
    </source>
</evidence>
<dbReference type="Gene3D" id="3.30.40.10">
    <property type="entry name" value="Zinc/RING finger domain, C3HC4 (zinc finger)"/>
    <property type="match status" value="1"/>
</dbReference>
<comment type="caution">
    <text evidence="2">The sequence shown here is derived from an EMBL/GenBank/DDBJ whole genome shotgun (WGS) entry which is preliminary data.</text>
</comment>
<dbReference type="STRING" id="90262.A0A1X2I4Q7"/>
<reference evidence="2 3" key="1">
    <citation type="submission" date="2016-07" db="EMBL/GenBank/DDBJ databases">
        <title>Pervasive Adenine N6-methylation of Active Genes in Fungi.</title>
        <authorList>
            <consortium name="DOE Joint Genome Institute"/>
            <person name="Mondo S.J."/>
            <person name="Dannebaum R.O."/>
            <person name="Kuo R.C."/>
            <person name="Labutti K."/>
            <person name="Haridas S."/>
            <person name="Kuo A."/>
            <person name="Salamov A."/>
            <person name="Ahrendt S.R."/>
            <person name="Lipzen A."/>
            <person name="Sullivan W."/>
            <person name="Andreopoulos W.B."/>
            <person name="Clum A."/>
            <person name="Lindquist E."/>
            <person name="Daum C."/>
            <person name="Ramamoorthy G.K."/>
            <person name="Gryganskyi A."/>
            <person name="Culley D."/>
            <person name="Magnuson J.K."/>
            <person name="James T.Y."/>
            <person name="O'Malley M.A."/>
            <person name="Stajich J.E."/>
            <person name="Spatafora J.W."/>
            <person name="Visel A."/>
            <person name="Grigoriev I.V."/>
        </authorList>
    </citation>
    <scope>NUCLEOTIDE SEQUENCE [LARGE SCALE GENOMIC DNA]</scope>
    <source>
        <strain evidence="2 3">NRRL 1336</strain>
    </source>
</reference>
<dbReference type="AlphaFoldDB" id="A0A1X2I4Q7"/>
<organism evidence="2 3">
    <name type="scientific">Absidia repens</name>
    <dbReference type="NCBI Taxonomy" id="90262"/>
    <lineage>
        <taxon>Eukaryota</taxon>
        <taxon>Fungi</taxon>
        <taxon>Fungi incertae sedis</taxon>
        <taxon>Mucoromycota</taxon>
        <taxon>Mucoromycotina</taxon>
        <taxon>Mucoromycetes</taxon>
        <taxon>Mucorales</taxon>
        <taxon>Cunninghamellaceae</taxon>
        <taxon>Absidia</taxon>
    </lineage>
</organism>
<proteinExistence type="predicted"/>
<accession>A0A1X2I4Q7</accession>
<keyword evidence="3" id="KW-1185">Reference proteome</keyword>
<dbReference type="Proteomes" id="UP000193560">
    <property type="component" value="Unassembled WGS sequence"/>
</dbReference>
<protein>
    <submittedName>
        <fullName evidence="2">Uncharacterized protein</fullName>
    </submittedName>
</protein>
<feature type="region of interest" description="Disordered" evidence="1">
    <location>
        <begin position="14"/>
        <end position="48"/>
    </location>
</feature>
<name>A0A1X2I4Q7_9FUNG</name>
<gene>
    <name evidence="2" type="ORF">BCR42DRAFT_424089</name>
</gene>
<sequence>MRTSLLYEKGYASTVSSYGSPSSPTSPWSSSSSSDRRKKRRDSVPVVFPRKGTAIGGQQTLATTTLGIDGYSLHRHQQSHELTPRQTKSMNYPVSPPFAWDPHIDDLDIIYAKMNGISSITPLGSLSASSTIGPADTHCPTRNNSLEDTDMEDGHMDGISPLEDLTTSATRIPTNSTTTHHLPVELLKVTNELMKARLDILSDAISSKHHHNPATIITSNNDHQPLIDLISGCIKHAERLEQLASAHLVSERHLRTVLLQAPHHDHSDTDNGNHDELDRKLTTWYHDQIRQCVHLYEQQVFMTESLQDMLLDIQHYDPPTQPSPTSSSPLPEKIMPPVLTTRWDFTCSVASLLGIDDMQDRIHAIKYQVGMFIGEGIGTGHFIHPPRTSPAVLLPPSPPTRLSSPSPTFCVDQLTSLPKHRWVPDDAMQQCQVSTCSILFSLIHRRHHCRR</sequence>